<dbReference type="Proteomes" id="UP000295499">
    <property type="component" value="Unassembled WGS sequence"/>
</dbReference>
<dbReference type="OrthoDB" id="7342920at2"/>
<dbReference type="Gene3D" id="2.20.110.10">
    <property type="entry name" value="Histone H3 K4-specific methyltransferase SET7/9 N-terminal domain"/>
    <property type="match status" value="1"/>
</dbReference>
<name>A0A4V3C434_9SPHI</name>
<comment type="caution">
    <text evidence="1">The sequence shown here is derived from an EMBL/GenBank/DDBJ whole genome shotgun (WGS) entry which is preliminary data.</text>
</comment>
<dbReference type="SUPFAM" id="SSF82185">
    <property type="entry name" value="Histone H3 K4-specific methyltransferase SET7/9 N-terminal domain"/>
    <property type="match status" value="1"/>
</dbReference>
<sequence>MKRLLILLFVFLGYTSIGYSQVLKKIYFDAKDQLTNDSTQAVSYAIYGRVSGDEKYVVKKFDADGYLMLTGAFMDDSLKIADGKFVFYDWVSDVNTLDGTIPVQQGKERFVTITGNYVKGLKQGTWVSFYPDGKAKNVVNFKDDLFDGEFKSFNAKGVLTDSGLYSKGKKNGPWLRSGGKQVDTYENDKLISTVKKSRKELQAEELKAGKG</sequence>
<evidence type="ECO:0008006" key="3">
    <source>
        <dbReference type="Google" id="ProtNLM"/>
    </source>
</evidence>
<protein>
    <recommendedName>
        <fullName evidence="3">MORN repeat protein</fullName>
    </recommendedName>
</protein>
<reference evidence="1 2" key="1">
    <citation type="submission" date="2019-03" db="EMBL/GenBank/DDBJ databases">
        <title>Genomic Encyclopedia of Archaeal and Bacterial Type Strains, Phase II (KMG-II): from individual species to whole genera.</title>
        <authorList>
            <person name="Goeker M."/>
        </authorList>
    </citation>
    <scope>NUCLEOTIDE SEQUENCE [LARGE SCALE GENOMIC DNA]</scope>
    <source>
        <strain evidence="1 2">DSM 19034</strain>
    </source>
</reference>
<dbReference type="EMBL" id="SNWM01000001">
    <property type="protein sequence ID" value="TDO24358.1"/>
    <property type="molecule type" value="Genomic_DNA"/>
</dbReference>
<organism evidence="1 2">
    <name type="scientific">Pedobacter duraquae</name>
    <dbReference type="NCBI Taxonomy" id="425511"/>
    <lineage>
        <taxon>Bacteria</taxon>
        <taxon>Pseudomonadati</taxon>
        <taxon>Bacteroidota</taxon>
        <taxon>Sphingobacteriia</taxon>
        <taxon>Sphingobacteriales</taxon>
        <taxon>Sphingobacteriaceae</taxon>
        <taxon>Pedobacter</taxon>
    </lineage>
</organism>
<accession>A0A4V3C434</accession>
<proteinExistence type="predicted"/>
<dbReference type="RefSeq" id="WP_133552272.1">
    <property type="nucleotide sequence ID" value="NZ_SNWM01000001.1"/>
</dbReference>
<dbReference type="AlphaFoldDB" id="A0A4V3C434"/>
<evidence type="ECO:0000313" key="1">
    <source>
        <dbReference type="EMBL" id="TDO24358.1"/>
    </source>
</evidence>
<gene>
    <name evidence="1" type="ORF">CLV32_0647</name>
</gene>
<keyword evidence="2" id="KW-1185">Reference proteome</keyword>
<evidence type="ECO:0000313" key="2">
    <source>
        <dbReference type="Proteomes" id="UP000295499"/>
    </source>
</evidence>